<sequence length="456" mass="50586">MINSSKKGLISNSSLILIAYAIVFFPRFLTSFGAPDIINFLHFIFVPAISVFILFTIRTKRRSQINLVWDILVGMIVVLLVTVFSAVVNQAGIVNIALQYLFQTEAFLFLAAMLAVPLAGVSFLRLKEYVLKFALCNLVLALAQSVLLPIGIYPKPSGGTIQDNITGVFGGGGGSAANYVSCTVSFYFALYFFLNYKFVPRWIRGGLLLAACYQIQVSDSKQIFMALAAGYGLLLLTKVKDPLKLCIYLVSIAAVTVVCGWALLNLKLEILQPYQNWINRDIWGFDGLAARTKFAAFRIIPSYFTSPLNWLIGLGPGHTVTRLGGWVMRDYKSMLVPLGATIHPASQRIFDIVTISYLPRESTVYFPLYTWAGIWGDTGVVGLSAYIYLCSIVWRRVCVDDLGKFMLLSTAVLGCILTQMEEPGQMITIACLLSIRWHEEQEKKAARDLHLLSNSS</sequence>
<evidence type="ECO:0000313" key="2">
    <source>
        <dbReference type="EMBL" id="PZD73185.1"/>
    </source>
</evidence>
<feature type="transmembrane region" description="Helical" evidence="1">
    <location>
        <begin position="368"/>
        <end position="390"/>
    </location>
</feature>
<feature type="transmembrane region" description="Helical" evidence="1">
    <location>
        <begin position="67"/>
        <end position="87"/>
    </location>
</feature>
<reference evidence="2 3" key="1">
    <citation type="journal article" date="2018" name="Sci. Rep.">
        <title>A novel species of the marine cyanobacterium Acaryochloris with a unique pigment content and lifestyle.</title>
        <authorList>
            <person name="Partensky F."/>
            <person name="Six C."/>
            <person name="Ratin M."/>
            <person name="Garczarek L."/>
            <person name="Vaulot D."/>
            <person name="Probert I."/>
            <person name="Calteau A."/>
            <person name="Gourvil P."/>
            <person name="Marie D."/>
            <person name="Grebert T."/>
            <person name="Bouchier C."/>
            <person name="Le Panse S."/>
            <person name="Gachenot M."/>
            <person name="Rodriguez F."/>
            <person name="Garrido J.L."/>
        </authorList>
    </citation>
    <scope>NUCLEOTIDE SEQUENCE [LARGE SCALE GENOMIC DNA]</scope>
    <source>
        <strain evidence="2 3">RCC1774</strain>
    </source>
</reference>
<dbReference type="Proteomes" id="UP000248857">
    <property type="component" value="Unassembled WGS sequence"/>
</dbReference>
<dbReference type="OrthoDB" id="528851at2"/>
<feature type="transmembrane region" description="Helical" evidence="1">
    <location>
        <begin position="245"/>
        <end position="264"/>
    </location>
</feature>
<dbReference type="EMBL" id="PQWO01000006">
    <property type="protein sequence ID" value="PZD73185.1"/>
    <property type="molecule type" value="Genomic_DNA"/>
</dbReference>
<proteinExistence type="predicted"/>
<evidence type="ECO:0000256" key="1">
    <source>
        <dbReference type="SAM" id="Phobius"/>
    </source>
</evidence>
<keyword evidence="3" id="KW-1185">Reference proteome</keyword>
<comment type="caution">
    <text evidence="2">The sequence shown here is derived from an EMBL/GenBank/DDBJ whole genome shotgun (WGS) entry which is preliminary data.</text>
</comment>
<feature type="transmembrane region" description="Helical" evidence="1">
    <location>
        <begin position="9"/>
        <end position="25"/>
    </location>
</feature>
<gene>
    <name evidence="2" type="ORF">C1752_02315</name>
</gene>
<organism evidence="2 3">
    <name type="scientific">Acaryochloris thomasi RCC1774</name>
    <dbReference type="NCBI Taxonomy" id="1764569"/>
    <lineage>
        <taxon>Bacteria</taxon>
        <taxon>Bacillati</taxon>
        <taxon>Cyanobacteriota</taxon>
        <taxon>Cyanophyceae</taxon>
        <taxon>Acaryochloridales</taxon>
        <taxon>Acaryochloridaceae</taxon>
        <taxon>Acaryochloris</taxon>
        <taxon>Acaryochloris thomasi</taxon>
    </lineage>
</organism>
<dbReference type="AlphaFoldDB" id="A0A2W1JP22"/>
<evidence type="ECO:0000313" key="3">
    <source>
        <dbReference type="Proteomes" id="UP000248857"/>
    </source>
</evidence>
<keyword evidence="1" id="KW-0812">Transmembrane</keyword>
<protein>
    <submittedName>
        <fullName evidence="2">Uncharacterized protein</fullName>
    </submittedName>
</protein>
<keyword evidence="1" id="KW-0472">Membrane</keyword>
<feature type="transmembrane region" description="Helical" evidence="1">
    <location>
        <begin position="176"/>
        <end position="194"/>
    </location>
</feature>
<accession>A0A2W1JP22</accession>
<name>A0A2W1JP22_9CYAN</name>
<feature type="transmembrane region" description="Helical" evidence="1">
    <location>
        <begin position="37"/>
        <end position="55"/>
    </location>
</feature>
<feature type="transmembrane region" description="Helical" evidence="1">
    <location>
        <begin position="107"/>
        <end position="126"/>
    </location>
</feature>
<feature type="transmembrane region" description="Helical" evidence="1">
    <location>
        <begin position="133"/>
        <end position="153"/>
    </location>
</feature>
<keyword evidence="1" id="KW-1133">Transmembrane helix</keyword>
<dbReference type="RefSeq" id="WP_110986273.1">
    <property type="nucleotide sequence ID" value="NZ_CAWNWM010000006.1"/>
</dbReference>